<sequence>MRLLFMGFGVGVAVGAGGCYLYLSATKQPQAARVARGIAFDEEQHHALKFGAPETEIVRQYEGYIAAYDYRTRNPKWVLEHITRSSSSGDAKRDGTEFFPDPGVDPHFSAKLSDFRGSGYDRGHMAPAADHKSSQKAMNETFSLINISPQVGAGFNRDYWARFERYVKELTYAAADVYVITGPLWLPTQSQSQSQDEPHKGGSTGGKWTLVHDWIGKPPGLVAVPTHYYKVVVADPRGGGEPGNPAVAASSESESQLAKGAVAVGAFVMPNQPIDARNPLSAYVVPLEDLEQVAGTRFFPDLLEDPRRRAALDTAAAGWRQEGLMQLKPFERLSVKQALAALPAPTSGVTIETVDTKISNAAVQETVSAPATSSSSLLSSSRALPPPPPPPKTPPGTGVLHVCDVNACRMPRPDFYLPSGSSNNNNKPRQ</sequence>
<dbReference type="InterPro" id="IPR044925">
    <property type="entry name" value="His-Me_finger_sf"/>
</dbReference>
<gene>
    <name evidence="11" type="ORF">VaNZ11_016351</name>
</gene>
<dbReference type="InterPro" id="IPR018524">
    <property type="entry name" value="DNA/RNA_endonuclease_AS"/>
</dbReference>
<evidence type="ECO:0000259" key="9">
    <source>
        <dbReference type="SMART" id="SM00477"/>
    </source>
</evidence>
<dbReference type="CDD" id="cd00091">
    <property type="entry name" value="NUC"/>
    <property type="match status" value="1"/>
</dbReference>
<evidence type="ECO:0000313" key="12">
    <source>
        <dbReference type="Proteomes" id="UP001165090"/>
    </source>
</evidence>
<dbReference type="Proteomes" id="UP001165090">
    <property type="component" value="Unassembled WGS sequence"/>
</dbReference>
<comment type="similarity">
    <text evidence="2">Belongs to the DNA/RNA non-specific endonuclease family.</text>
</comment>
<evidence type="ECO:0000256" key="1">
    <source>
        <dbReference type="ARBA" id="ARBA00001946"/>
    </source>
</evidence>
<comment type="caution">
    <text evidence="11">The sequence shown here is derived from an EMBL/GenBank/DDBJ whole genome shotgun (WGS) entry which is preliminary data.</text>
</comment>
<dbReference type="PROSITE" id="PS01070">
    <property type="entry name" value="NUCLEASE_NON_SPEC"/>
    <property type="match status" value="1"/>
</dbReference>
<keyword evidence="5" id="KW-0255">Endonuclease</keyword>
<dbReference type="SUPFAM" id="SSF54060">
    <property type="entry name" value="His-Me finger endonucleases"/>
    <property type="match status" value="1"/>
</dbReference>
<dbReference type="SMART" id="SM00477">
    <property type="entry name" value="NUC"/>
    <property type="match status" value="1"/>
</dbReference>
<dbReference type="InterPro" id="IPR020821">
    <property type="entry name" value="ENPP1-3/EXOG-like_nuc-like"/>
</dbReference>
<keyword evidence="7" id="KW-0460">Magnesium</keyword>
<feature type="domain" description="ENPP1-3/EXOG-like endonuclease/phosphodiesterase" evidence="9">
    <location>
        <begin position="61"/>
        <end position="305"/>
    </location>
</feature>
<dbReference type="PROSITE" id="PS51257">
    <property type="entry name" value="PROKAR_LIPOPROTEIN"/>
    <property type="match status" value="1"/>
</dbReference>
<keyword evidence="3" id="KW-0540">Nuclease</keyword>
<accession>A0ABQ5SPC7</accession>
<dbReference type="Gene3D" id="3.40.570.10">
    <property type="entry name" value="Extracellular Endonuclease, subunit A"/>
    <property type="match status" value="1"/>
</dbReference>
<evidence type="ECO:0000256" key="2">
    <source>
        <dbReference type="ARBA" id="ARBA00010052"/>
    </source>
</evidence>
<evidence type="ECO:0008006" key="13">
    <source>
        <dbReference type="Google" id="ProtNLM"/>
    </source>
</evidence>
<evidence type="ECO:0000313" key="11">
    <source>
        <dbReference type="EMBL" id="GLI71242.1"/>
    </source>
</evidence>
<keyword evidence="12" id="KW-1185">Reference proteome</keyword>
<keyword evidence="6" id="KW-0378">Hydrolase</keyword>
<evidence type="ECO:0000256" key="5">
    <source>
        <dbReference type="ARBA" id="ARBA00022759"/>
    </source>
</evidence>
<dbReference type="SMART" id="SM00892">
    <property type="entry name" value="Endonuclease_NS"/>
    <property type="match status" value="1"/>
</dbReference>
<evidence type="ECO:0000256" key="4">
    <source>
        <dbReference type="ARBA" id="ARBA00022723"/>
    </source>
</evidence>
<dbReference type="EMBL" id="BSDZ01000103">
    <property type="protein sequence ID" value="GLI71242.1"/>
    <property type="molecule type" value="Genomic_DNA"/>
</dbReference>
<comment type="cofactor">
    <cofactor evidence="1">
        <name>Mg(2+)</name>
        <dbReference type="ChEBI" id="CHEBI:18420"/>
    </cofactor>
</comment>
<keyword evidence="4" id="KW-0479">Metal-binding</keyword>
<evidence type="ECO:0000256" key="3">
    <source>
        <dbReference type="ARBA" id="ARBA00022722"/>
    </source>
</evidence>
<feature type="compositionally biased region" description="Pro residues" evidence="8">
    <location>
        <begin position="384"/>
        <end position="394"/>
    </location>
</feature>
<evidence type="ECO:0000259" key="10">
    <source>
        <dbReference type="SMART" id="SM00892"/>
    </source>
</evidence>
<proteinExistence type="inferred from homology"/>
<dbReference type="InterPro" id="IPR001604">
    <property type="entry name" value="Endo_G_ENPP1-like_dom"/>
</dbReference>
<feature type="domain" description="DNA/RNA non-specific endonuclease/pyrophosphatase/phosphodiesterase" evidence="10">
    <location>
        <begin position="60"/>
        <end position="305"/>
    </location>
</feature>
<protein>
    <recommendedName>
        <fullName evidence="13">Endonuclease</fullName>
    </recommendedName>
</protein>
<dbReference type="PANTHER" id="PTHR13966">
    <property type="entry name" value="ENDONUCLEASE RELATED"/>
    <property type="match status" value="1"/>
</dbReference>
<reference evidence="11 12" key="1">
    <citation type="journal article" date="2023" name="IScience">
        <title>Expanded male sex-determining region conserved during the evolution of homothallism in the green alga Volvox.</title>
        <authorList>
            <person name="Yamamoto K."/>
            <person name="Matsuzaki R."/>
            <person name="Mahakham W."/>
            <person name="Heman W."/>
            <person name="Sekimoto H."/>
            <person name="Kawachi M."/>
            <person name="Minakuchi Y."/>
            <person name="Toyoda A."/>
            <person name="Nozaki H."/>
        </authorList>
    </citation>
    <scope>NUCLEOTIDE SEQUENCE [LARGE SCALE GENOMIC DNA]</scope>
    <source>
        <strain evidence="11 12">NIES-4468</strain>
    </source>
</reference>
<name>A0ABQ5SPC7_9CHLO</name>
<evidence type="ECO:0000256" key="7">
    <source>
        <dbReference type="ARBA" id="ARBA00022842"/>
    </source>
</evidence>
<dbReference type="InterPro" id="IPR044929">
    <property type="entry name" value="DNA/RNA_non-sp_Endonuclease_sf"/>
</dbReference>
<feature type="compositionally biased region" description="Low complexity" evidence="8">
    <location>
        <begin position="368"/>
        <end position="383"/>
    </location>
</feature>
<evidence type="ECO:0000256" key="8">
    <source>
        <dbReference type="SAM" id="MobiDB-lite"/>
    </source>
</evidence>
<dbReference type="InterPro" id="IPR040255">
    <property type="entry name" value="Non-specific_endonuclease"/>
</dbReference>
<organism evidence="11 12">
    <name type="scientific">Volvox africanus</name>
    <dbReference type="NCBI Taxonomy" id="51714"/>
    <lineage>
        <taxon>Eukaryota</taxon>
        <taxon>Viridiplantae</taxon>
        <taxon>Chlorophyta</taxon>
        <taxon>core chlorophytes</taxon>
        <taxon>Chlorophyceae</taxon>
        <taxon>CS clade</taxon>
        <taxon>Chlamydomonadales</taxon>
        <taxon>Volvocaceae</taxon>
        <taxon>Volvox</taxon>
    </lineage>
</organism>
<dbReference type="PANTHER" id="PTHR13966:SF5">
    <property type="entry name" value="ENDONUCLEASE G, MITOCHONDRIAL"/>
    <property type="match status" value="1"/>
</dbReference>
<feature type="region of interest" description="Disordered" evidence="8">
    <location>
        <begin position="367"/>
        <end position="400"/>
    </location>
</feature>
<evidence type="ECO:0000256" key="6">
    <source>
        <dbReference type="ARBA" id="ARBA00022801"/>
    </source>
</evidence>
<dbReference type="Pfam" id="PF01223">
    <property type="entry name" value="Endonuclease_NS"/>
    <property type="match status" value="1"/>
</dbReference>